<dbReference type="AlphaFoldDB" id="A0A098GAW1"/>
<name>A0A098GAW1_LEGMI</name>
<dbReference type="GO" id="GO:0015562">
    <property type="term" value="F:efflux transmembrane transporter activity"/>
    <property type="evidence" value="ECO:0007669"/>
    <property type="project" value="InterPro"/>
</dbReference>
<dbReference type="EMBL" id="LN614830">
    <property type="protein sequence ID" value="CEG59634.1"/>
    <property type="molecule type" value="Genomic_DNA"/>
</dbReference>
<dbReference type="KEGG" id="tmc:LMI_0273"/>
<evidence type="ECO:0000256" key="3">
    <source>
        <dbReference type="SAM" id="Coils"/>
    </source>
</evidence>
<dbReference type="InterPro" id="IPR010131">
    <property type="entry name" value="MdtP/NodT-like"/>
</dbReference>
<evidence type="ECO:0000313" key="6">
    <source>
        <dbReference type="Proteomes" id="UP000032414"/>
    </source>
</evidence>
<dbReference type="PANTHER" id="PTHR30203">
    <property type="entry name" value="OUTER MEMBRANE CATION EFFLUX PROTEIN"/>
    <property type="match status" value="1"/>
</dbReference>
<keyword evidence="2" id="KW-0812">Transmembrane</keyword>
<evidence type="ECO:0000256" key="1">
    <source>
        <dbReference type="ARBA" id="ARBA00007613"/>
    </source>
</evidence>
<dbReference type="Proteomes" id="UP000182998">
    <property type="component" value="Unassembled WGS sequence"/>
</dbReference>
<dbReference type="Gene3D" id="2.20.200.10">
    <property type="entry name" value="Outer membrane efflux proteins (OEP)"/>
    <property type="match status" value="1"/>
</dbReference>
<gene>
    <name evidence="4" type="ORF">LMI_0273</name>
    <name evidence="5" type="ORF">SAMN02982997_00504</name>
</gene>
<dbReference type="Proteomes" id="UP000032414">
    <property type="component" value="Chromosome I"/>
</dbReference>
<feature type="coiled-coil region" evidence="3">
    <location>
        <begin position="239"/>
        <end position="266"/>
    </location>
</feature>
<evidence type="ECO:0000313" key="5">
    <source>
        <dbReference type="EMBL" id="SCX96005.1"/>
    </source>
</evidence>
<keyword evidence="2" id="KW-0472">Membrane</keyword>
<keyword evidence="3" id="KW-0175">Coiled coil</keyword>
<dbReference type="Pfam" id="PF02321">
    <property type="entry name" value="OEP"/>
    <property type="match status" value="2"/>
</dbReference>
<dbReference type="Gene3D" id="1.20.1600.10">
    <property type="entry name" value="Outer membrane efflux proteins (OEP)"/>
    <property type="match status" value="1"/>
</dbReference>
<comment type="subcellular location">
    <subcellularLocation>
        <location evidence="2">Cell outer membrane</location>
        <topology evidence="2">Lipid-anchor</topology>
    </subcellularLocation>
</comment>
<dbReference type="InterPro" id="IPR003423">
    <property type="entry name" value="OMP_efflux"/>
</dbReference>
<keyword evidence="2 5" id="KW-0449">Lipoprotein</keyword>
<dbReference type="HOGENOM" id="CLU_012817_13_1_6"/>
<dbReference type="EMBL" id="FMVN01000002">
    <property type="protein sequence ID" value="SCX96005.1"/>
    <property type="molecule type" value="Genomic_DNA"/>
</dbReference>
<reference evidence="4" key="1">
    <citation type="submission" date="2014-09" db="EMBL/GenBank/DDBJ databases">
        <authorList>
            <person name="GOMEZ-VALERO Laura"/>
        </authorList>
    </citation>
    <scope>NUCLEOTIDE SEQUENCE</scope>
    <source>
        <strain evidence="4">ATCC33218</strain>
    </source>
</reference>
<dbReference type="PANTHER" id="PTHR30203:SF33">
    <property type="entry name" value="BLR4455 PROTEIN"/>
    <property type="match status" value="1"/>
</dbReference>
<reference evidence="6" key="2">
    <citation type="submission" date="2014-09" db="EMBL/GenBank/DDBJ databases">
        <authorList>
            <person name="Gomez-Valero L."/>
        </authorList>
    </citation>
    <scope>NUCLEOTIDE SEQUENCE [LARGE SCALE GENOMIC DNA]</scope>
    <source>
        <strain evidence="6">ATCC33218</strain>
    </source>
</reference>
<keyword evidence="7" id="KW-1185">Reference proteome</keyword>
<dbReference type="PATRIC" id="fig|451.8.peg.573"/>
<sequence>MNRLLGKLYNGGELRLRYGIRKFSLLSLITSLLLGCSFAPKYQRPPMPIPVQYKETKGWKPGLGLAALNKAEHWWEVFDDPVLNDLENKLTVANQDLKAAFARFQEARAAVQVARSAYVPWLSGFTNANTQQTSKHVANPNNHRRYSDLLVGGDLRYELDVWGRIRNTVAASESTAEASASDLAALTLSMHAELAADYFRLRGDEAAQRVLDDTVVAYEKALYLTRKRYSGGAAPIADVDEAQAQLENAKTLASDMRLNRAQLEHAIAVLVGEIPANFTMPSAVRKMKLVSVDPELPSTLLERRPDIAAAEQRVQAANFEIGVACAAFFPTITLTAVGGVESRSLANLFTKPSIFWSLGPPNAIFSQPLAKVLLYDGGYLSGLLKSAKASYYETVAQYRQTVLTAFQEVEDGLAAIRWLDKEEQSQIAATAAASRALKQANDRYVGGITNYLDVIVYENLALQAELSLVDIRTRRQLASVQLIKSLGGGWNCPTKCAVSCPVKKGCSAA</sequence>
<proteinExistence type="inferred from homology"/>
<reference evidence="5 7" key="3">
    <citation type="submission" date="2016-10" db="EMBL/GenBank/DDBJ databases">
        <authorList>
            <person name="Varghese N."/>
            <person name="Submissions S."/>
        </authorList>
    </citation>
    <scope>NUCLEOTIDE SEQUENCE [LARGE SCALE GENOMIC DNA]</scope>
    <source>
        <strain evidence="5 7">ATCC 33218</strain>
    </source>
</reference>
<dbReference type="STRING" id="451.B6N58_01295"/>
<dbReference type="GO" id="GO:0009279">
    <property type="term" value="C:cell outer membrane"/>
    <property type="evidence" value="ECO:0007669"/>
    <property type="project" value="UniProtKB-SubCell"/>
</dbReference>
<dbReference type="OrthoDB" id="9770517at2"/>
<keyword evidence="2" id="KW-0564">Palmitate</keyword>
<organism evidence="4 6">
    <name type="scientific">Legionella micdadei</name>
    <name type="common">Tatlockia micdadei</name>
    <dbReference type="NCBI Taxonomy" id="451"/>
    <lineage>
        <taxon>Bacteria</taxon>
        <taxon>Pseudomonadati</taxon>
        <taxon>Pseudomonadota</taxon>
        <taxon>Gammaproteobacteria</taxon>
        <taxon>Legionellales</taxon>
        <taxon>Legionellaceae</taxon>
        <taxon>Legionella</taxon>
    </lineage>
</organism>
<dbReference type="RefSeq" id="WP_082050680.1">
    <property type="nucleotide sequence ID" value="NZ_CP020614.1"/>
</dbReference>
<comment type="similarity">
    <text evidence="1 2">Belongs to the outer membrane factor (OMF) (TC 1.B.17) family.</text>
</comment>
<dbReference type="NCBIfam" id="TIGR01845">
    <property type="entry name" value="outer_NodT"/>
    <property type="match status" value="1"/>
</dbReference>
<evidence type="ECO:0000313" key="7">
    <source>
        <dbReference type="Proteomes" id="UP000182998"/>
    </source>
</evidence>
<accession>A0A098GAW1</accession>
<protein>
    <submittedName>
        <fullName evidence="5">Efflux transporter, outer membrane factor (OMF) lipoprotein, NodT family</fullName>
    </submittedName>
    <submittedName>
        <fullName evidence="4">Putative outer membrane efflux protein</fullName>
    </submittedName>
</protein>
<evidence type="ECO:0000256" key="2">
    <source>
        <dbReference type="RuleBase" id="RU362097"/>
    </source>
</evidence>
<dbReference type="SUPFAM" id="SSF56954">
    <property type="entry name" value="Outer membrane efflux proteins (OEP)"/>
    <property type="match status" value="1"/>
</dbReference>
<keyword evidence="2" id="KW-1134">Transmembrane beta strand</keyword>
<evidence type="ECO:0000313" key="4">
    <source>
        <dbReference type="EMBL" id="CEG59634.1"/>
    </source>
</evidence>